<dbReference type="AlphaFoldDB" id="A0A9P6T470"/>
<keyword evidence="2" id="KW-1185">Reference proteome</keyword>
<comment type="caution">
    <text evidence="1">The sequence shown here is derived from an EMBL/GenBank/DDBJ whole genome shotgun (WGS) entry which is preliminary data.</text>
</comment>
<name>A0A9P6T470_9FUNG</name>
<organism evidence="1 2">
    <name type="scientific">Entomortierella chlamydospora</name>
    <dbReference type="NCBI Taxonomy" id="101097"/>
    <lineage>
        <taxon>Eukaryota</taxon>
        <taxon>Fungi</taxon>
        <taxon>Fungi incertae sedis</taxon>
        <taxon>Mucoromycota</taxon>
        <taxon>Mortierellomycotina</taxon>
        <taxon>Mortierellomycetes</taxon>
        <taxon>Mortierellales</taxon>
        <taxon>Mortierellaceae</taxon>
        <taxon>Entomortierella</taxon>
    </lineage>
</organism>
<accession>A0A9P6T470</accession>
<proteinExistence type="predicted"/>
<sequence length="174" mass="17776">MAPEGDNSEEDEVGEREELAPALNKVLSEVGEDDELTRLRLPLEASAISMFPDAPSSTLISCPEALALLTSTPGALVAPGSFSMPSAACSSVLFDQSVLLSPVASPAPVCAFAAAAVATATATAAAAAADVDPEIFRGGRIVGPTNVHCTALRSQFLQGTPLSTSHLIFLNVIL</sequence>
<dbReference type="EMBL" id="JAAAID010000046">
    <property type="protein sequence ID" value="KAG0023695.1"/>
    <property type="molecule type" value="Genomic_DNA"/>
</dbReference>
<evidence type="ECO:0000313" key="1">
    <source>
        <dbReference type="EMBL" id="KAG0023695.1"/>
    </source>
</evidence>
<dbReference type="Proteomes" id="UP000703661">
    <property type="component" value="Unassembled WGS sequence"/>
</dbReference>
<reference evidence="1" key="1">
    <citation type="journal article" date="2020" name="Fungal Divers.">
        <title>Resolving the Mortierellaceae phylogeny through synthesis of multi-gene phylogenetics and phylogenomics.</title>
        <authorList>
            <person name="Vandepol N."/>
            <person name="Liber J."/>
            <person name="Desiro A."/>
            <person name="Na H."/>
            <person name="Kennedy M."/>
            <person name="Barry K."/>
            <person name="Grigoriev I.V."/>
            <person name="Miller A.N."/>
            <person name="O'Donnell K."/>
            <person name="Stajich J.E."/>
            <person name="Bonito G."/>
        </authorList>
    </citation>
    <scope>NUCLEOTIDE SEQUENCE</scope>
    <source>
        <strain evidence="1">NRRL 2769</strain>
    </source>
</reference>
<protein>
    <submittedName>
        <fullName evidence="1">Uncharacterized protein</fullName>
    </submittedName>
</protein>
<evidence type="ECO:0000313" key="2">
    <source>
        <dbReference type="Proteomes" id="UP000703661"/>
    </source>
</evidence>
<gene>
    <name evidence="1" type="ORF">BGZ80_008466</name>
</gene>